<keyword evidence="6" id="KW-1185">Reference proteome</keyword>
<reference evidence="5" key="1">
    <citation type="submission" date="2023-07" db="EMBL/GenBank/DDBJ databases">
        <authorList>
            <person name="Stuckert A."/>
        </authorList>
    </citation>
    <scope>NUCLEOTIDE SEQUENCE</scope>
</reference>
<name>A0ABN9M8B1_9NEOB</name>
<dbReference type="PANTHER" id="PTHR46197:SF1">
    <property type="entry name" value="PROTEIN ABHD14A"/>
    <property type="match status" value="1"/>
</dbReference>
<sequence length="56" mass="6114">FPVLLLHGRSFTSKTWEELGTLQILSEHGYRAAAIDLPGYGESPPSSAYVFGEGPY</sequence>
<evidence type="ECO:0000313" key="5">
    <source>
        <dbReference type="EMBL" id="CAJ0959425.1"/>
    </source>
</evidence>
<comment type="similarity">
    <text evidence="3">Belongs to the AB hydrolase superfamily. ABHD14 family.</text>
</comment>
<feature type="domain" description="AB hydrolase-1" evidence="4">
    <location>
        <begin position="3"/>
        <end position="47"/>
    </location>
</feature>
<proteinExistence type="inferred from homology"/>
<evidence type="ECO:0000259" key="4">
    <source>
        <dbReference type="Pfam" id="PF12697"/>
    </source>
</evidence>
<dbReference type="Pfam" id="PF12697">
    <property type="entry name" value="Abhydrolase_6"/>
    <property type="match status" value="1"/>
</dbReference>
<evidence type="ECO:0000256" key="2">
    <source>
        <dbReference type="ARBA" id="ARBA00022490"/>
    </source>
</evidence>
<dbReference type="SUPFAM" id="SSF53474">
    <property type="entry name" value="alpha/beta-Hydrolases"/>
    <property type="match status" value="1"/>
</dbReference>
<evidence type="ECO:0000313" key="6">
    <source>
        <dbReference type="Proteomes" id="UP001176940"/>
    </source>
</evidence>
<dbReference type="Gene3D" id="3.40.50.1820">
    <property type="entry name" value="alpha/beta hydrolase"/>
    <property type="match status" value="1"/>
</dbReference>
<comment type="caution">
    <text evidence="5">The sequence shown here is derived from an EMBL/GenBank/DDBJ whole genome shotgun (WGS) entry which is preliminary data.</text>
</comment>
<evidence type="ECO:0000256" key="1">
    <source>
        <dbReference type="ARBA" id="ARBA00004496"/>
    </source>
</evidence>
<dbReference type="InterPro" id="IPR029058">
    <property type="entry name" value="AB_hydrolase_fold"/>
</dbReference>
<organism evidence="5 6">
    <name type="scientific">Ranitomeya imitator</name>
    <name type="common">mimic poison frog</name>
    <dbReference type="NCBI Taxonomy" id="111125"/>
    <lineage>
        <taxon>Eukaryota</taxon>
        <taxon>Metazoa</taxon>
        <taxon>Chordata</taxon>
        <taxon>Craniata</taxon>
        <taxon>Vertebrata</taxon>
        <taxon>Euteleostomi</taxon>
        <taxon>Amphibia</taxon>
        <taxon>Batrachia</taxon>
        <taxon>Anura</taxon>
        <taxon>Neobatrachia</taxon>
        <taxon>Hyloidea</taxon>
        <taxon>Dendrobatidae</taxon>
        <taxon>Dendrobatinae</taxon>
        <taxon>Ranitomeya</taxon>
    </lineage>
</organism>
<gene>
    <name evidence="5" type="ORF">RIMI_LOCUS16784274</name>
</gene>
<dbReference type="Proteomes" id="UP001176940">
    <property type="component" value="Unassembled WGS sequence"/>
</dbReference>
<keyword evidence="2" id="KW-0963">Cytoplasm</keyword>
<evidence type="ECO:0000256" key="3">
    <source>
        <dbReference type="ARBA" id="ARBA00037942"/>
    </source>
</evidence>
<feature type="non-terminal residue" evidence="5">
    <location>
        <position position="1"/>
    </location>
</feature>
<dbReference type="EMBL" id="CAUEEQ010047586">
    <property type="protein sequence ID" value="CAJ0959425.1"/>
    <property type="molecule type" value="Genomic_DNA"/>
</dbReference>
<protein>
    <recommendedName>
        <fullName evidence="4">AB hydrolase-1 domain-containing protein</fullName>
    </recommendedName>
</protein>
<dbReference type="PANTHER" id="PTHR46197">
    <property type="entry name" value="PROTEIN ABHD14B-LIKE"/>
    <property type="match status" value="1"/>
</dbReference>
<dbReference type="InterPro" id="IPR000073">
    <property type="entry name" value="AB_hydrolase_1"/>
</dbReference>
<accession>A0ABN9M8B1</accession>
<comment type="subcellular location">
    <subcellularLocation>
        <location evidence="1">Cytoplasm</location>
    </subcellularLocation>
</comment>